<reference evidence="1 2" key="1">
    <citation type="submission" date="2017-05" db="EMBL/GenBank/DDBJ databases">
        <title>Genomic insights into alkan degradation activity of Oleiphilus messinensis.</title>
        <authorList>
            <person name="Kozyavkin S.A."/>
            <person name="Slesarev A.I."/>
            <person name="Golyshin P.N."/>
            <person name="Korzhenkov A."/>
            <person name="Golyshina O.N."/>
            <person name="Toshchakov S.V."/>
        </authorList>
    </citation>
    <scope>NUCLEOTIDE SEQUENCE [LARGE SCALE GENOMIC DNA]</scope>
    <source>
        <strain evidence="1 2">ME102</strain>
    </source>
</reference>
<sequence>MEINNLMKGVTALSILGILSHVATVNGKPRVTPSLGFSEEYTDNVNLSENDEEDSFITEITPTITIADTRPSSDYRLSYSYRYIDFTASEVDSRSENTLDARLNHYAMDRTLRTYLESNINNSRASLLQSSNNDGKSGAERVETRTAAGGFDYSTGQRAWTEFDLGFEVRKTKSDNDSVNLSTYSADLVFQEGKRVQMFDWEFSTGYATDSEDNEYNNTNGRLSFVVTQNFSVFAQGQYEESVALGDDENEILATTWGVGTRYDFSRSHVSLAYNKFEKGDGNDFISAGLGWNPSARTSVAANLTERFFGESYQLNVTHRARYFRNSIQYLDEVTNLSQLIFQRQTGALLCPEGNDFSLADCVLASAETPLEPGQQLITVEVPVSAIGEDQVLSRRLGLTSNYSKGKSTFTGNLFWVRTKRLTDDDFASKDYDKELGANISWVWKFSGKTNLNFIADLRKVESNQDTSTKVQANEYLYRARLTRQFTQKISASLIYSHSQRHSDLADDDYIENHLALSALARF</sequence>
<dbReference type="Proteomes" id="UP000196027">
    <property type="component" value="Chromosome"/>
</dbReference>
<dbReference type="OrthoDB" id="5567701at2"/>
<dbReference type="KEGG" id="ome:OLMES_2085"/>
<dbReference type="AlphaFoldDB" id="A0A1Y0I6N4"/>
<dbReference type="EMBL" id="CP021425">
    <property type="protein sequence ID" value="ARU56158.1"/>
    <property type="molecule type" value="Genomic_DNA"/>
</dbReference>
<dbReference type="InterPro" id="IPR017467">
    <property type="entry name" value="CHP03016_PEP-CTERM"/>
</dbReference>
<name>A0A1Y0I6N4_9GAMM</name>
<evidence type="ECO:0000313" key="2">
    <source>
        <dbReference type="Proteomes" id="UP000196027"/>
    </source>
</evidence>
<accession>A0A1Y0I6N4</accession>
<organism evidence="1 2">
    <name type="scientific">Oleiphilus messinensis</name>
    <dbReference type="NCBI Taxonomy" id="141451"/>
    <lineage>
        <taxon>Bacteria</taxon>
        <taxon>Pseudomonadati</taxon>
        <taxon>Pseudomonadota</taxon>
        <taxon>Gammaproteobacteria</taxon>
        <taxon>Oceanospirillales</taxon>
        <taxon>Oleiphilaceae</taxon>
        <taxon>Oleiphilus</taxon>
    </lineage>
</organism>
<gene>
    <name evidence="1" type="ORF">OLMES_2085</name>
</gene>
<protein>
    <submittedName>
        <fullName evidence="1">PEP-CTERM system associated protein</fullName>
    </submittedName>
</protein>
<evidence type="ECO:0000313" key="1">
    <source>
        <dbReference type="EMBL" id="ARU56158.1"/>
    </source>
</evidence>
<proteinExistence type="predicted"/>
<keyword evidence="2" id="KW-1185">Reference proteome</keyword>
<dbReference type="NCBIfam" id="TIGR03016">
    <property type="entry name" value="pepcterm_hypo_1"/>
    <property type="match status" value="1"/>
</dbReference>